<proteinExistence type="predicted"/>
<accession>A0A9W8TRU8</accession>
<name>A0A9W8TRU8_9PEZI</name>
<keyword evidence="3" id="KW-1185">Reference proteome</keyword>
<dbReference type="SUPFAM" id="SSF55729">
    <property type="entry name" value="Acyl-CoA N-acyltransferases (Nat)"/>
    <property type="match status" value="1"/>
</dbReference>
<dbReference type="InterPro" id="IPR052523">
    <property type="entry name" value="Trichothecene_AcTrans"/>
</dbReference>
<dbReference type="Pfam" id="PF13673">
    <property type="entry name" value="Acetyltransf_10"/>
    <property type="match status" value="1"/>
</dbReference>
<dbReference type="AlphaFoldDB" id="A0A9W8TRU8"/>
<evidence type="ECO:0000259" key="1">
    <source>
        <dbReference type="PROSITE" id="PS51186"/>
    </source>
</evidence>
<dbReference type="PANTHER" id="PTHR42791:SF4">
    <property type="entry name" value="ACETYLTRANSFERASE, GNAT FAMILY FAMILY (AFU_ORTHOLOGUE AFUA_4G09540)-RELATED"/>
    <property type="match status" value="1"/>
</dbReference>
<reference evidence="2" key="1">
    <citation type="submission" date="2022-07" db="EMBL/GenBank/DDBJ databases">
        <title>Genome Sequence of Xylaria arbuscula.</title>
        <authorList>
            <person name="Buettner E."/>
        </authorList>
    </citation>
    <scope>NUCLEOTIDE SEQUENCE</scope>
    <source>
        <strain evidence="2">VT107</strain>
    </source>
</reference>
<dbReference type="VEuPathDB" id="FungiDB:F4678DRAFT_451277"/>
<evidence type="ECO:0000313" key="2">
    <source>
        <dbReference type="EMBL" id="KAJ3579834.1"/>
    </source>
</evidence>
<evidence type="ECO:0000313" key="3">
    <source>
        <dbReference type="Proteomes" id="UP001148614"/>
    </source>
</evidence>
<comment type="caution">
    <text evidence="2">The sequence shown here is derived from an EMBL/GenBank/DDBJ whole genome shotgun (WGS) entry which is preliminary data.</text>
</comment>
<gene>
    <name evidence="2" type="ORF">NPX13_g740</name>
</gene>
<dbReference type="GO" id="GO:0016747">
    <property type="term" value="F:acyltransferase activity, transferring groups other than amino-acyl groups"/>
    <property type="evidence" value="ECO:0007669"/>
    <property type="project" value="InterPro"/>
</dbReference>
<dbReference type="PROSITE" id="PS51186">
    <property type="entry name" value="GNAT"/>
    <property type="match status" value="1"/>
</dbReference>
<protein>
    <recommendedName>
        <fullName evidence="1">N-acetyltransferase domain-containing protein</fullName>
    </recommendedName>
</protein>
<dbReference type="Proteomes" id="UP001148614">
    <property type="component" value="Unassembled WGS sequence"/>
</dbReference>
<organism evidence="2 3">
    <name type="scientific">Xylaria arbuscula</name>
    <dbReference type="NCBI Taxonomy" id="114810"/>
    <lineage>
        <taxon>Eukaryota</taxon>
        <taxon>Fungi</taxon>
        <taxon>Dikarya</taxon>
        <taxon>Ascomycota</taxon>
        <taxon>Pezizomycotina</taxon>
        <taxon>Sordariomycetes</taxon>
        <taxon>Xylariomycetidae</taxon>
        <taxon>Xylariales</taxon>
        <taxon>Xylariaceae</taxon>
        <taxon>Xylaria</taxon>
    </lineage>
</organism>
<dbReference type="InterPro" id="IPR000182">
    <property type="entry name" value="GNAT_dom"/>
</dbReference>
<sequence length="221" mass="24871">MPVENHSVIPINQDDIPAIGAFLQASKLQLTINRLLVKDWPNPTLQKAHYTRAIDNAVSNPNVTSLKVINNVTGDAVAQLFYQKKSCAQERKDELPEDSEEKQAKLEVPESFTPAVYYAVMEAVDKLEPVLDTNEYIELTHMYVEPSSRRQGIGSWLLQIVQEAAVAAKLPLSLCSEPNYHSFFAKRGLKDQKHIDIDLAQWAAPYSGYGPFRLCRMVSQE</sequence>
<dbReference type="PANTHER" id="PTHR42791">
    <property type="entry name" value="GNAT FAMILY ACETYLTRANSFERASE"/>
    <property type="match status" value="1"/>
</dbReference>
<dbReference type="InterPro" id="IPR016181">
    <property type="entry name" value="Acyl_CoA_acyltransferase"/>
</dbReference>
<dbReference type="OrthoDB" id="410198at2759"/>
<feature type="domain" description="N-acetyltransferase" evidence="1">
    <location>
        <begin position="67"/>
        <end position="211"/>
    </location>
</feature>
<dbReference type="Gene3D" id="3.40.630.30">
    <property type="match status" value="1"/>
</dbReference>
<dbReference type="CDD" id="cd04301">
    <property type="entry name" value="NAT_SF"/>
    <property type="match status" value="1"/>
</dbReference>
<dbReference type="EMBL" id="JANPWZ010000053">
    <property type="protein sequence ID" value="KAJ3579834.1"/>
    <property type="molecule type" value="Genomic_DNA"/>
</dbReference>